<name>A0A8X6G083_TRICU</name>
<sequence length="112" mass="12829">MKNIKAENTLSKGCIVLVGDDHTKRLNWNLGKTLKLYPKQRREDGNKGSHLTINIDPELSNTRGRQLLRCSPAPVFLMVELYWSSELRKVDSSRQKPFRNSPVSVLLIVKLK</sequence>
<gene>
    <name evidence="1" type="ORF">TNCT_259401</name>
</gene>
<accession>A0A8X6G083</accession>
<reference evidence="1" key="1">
    <citation type="submission" date="2020-07" db="EMBL/GenBank/DDBJ databases">
        <title>Multicomponent nature underlies the extraordinary mechanical properties of spider dragline silk.</title>
        <authorList>
            <person name="Kono N."/>
            <person name="Nakamura H."/>
            <person name="Mori M."/>
            <person name="Yoshida Y."/>
            <person name="Ohtoshi R."/>
            <person name="Malay A.D."/>
            <person name="Moran D.A.P."/>
            <person name="Tomita M."/>
            <person name="Numata K."/>
            <person name="Arakawa K."/>
        </authorList>
    </citation>
    <scope>NUCLEOTIDE SEQUENCE</scope>
</reference>
<evidence type="ECO:0000313" key="1">
    <source>
        <dbReference type="EMBL" id="GFQ92562.1"/>
    </source>
</evidence>
<keyword evidence="2" id="KW-1185">Reference proteome</keyword>
<protein>
    <recommendedName>
        <fullName evidence="3">DUF5641 domain-containing protein</fullName>
    </recommendedName>
</protein>
<dbReference type="AlphaFoldDB" id="A0A8X6G083"/>
<comment type="caution">
    <text evidence="1">The sequence shown here is derived from an EMBL/GenBank/DDBJ whole genome shotgun (WGS) entry which is preliminary data.</text>
</comment>
<dbReference type="Proteomes" id="UP000887116">
    <property type="component" value="Unassembled WGS sequence"/>
</dbReference>
<proteinExistence type="predicted"/>
<evidence type="ECO:0000313" key="2">
    <source>
        <dbReference type="Proteomes" id="UP000887116"/>
    </source>
</evidence>
<dbReference type="EMBL" id="BMAO01024043">
    <property type="protein sequence ID" value="GFQ92562.1"/>
    <property type="molecule type" value="Genomic_DNA"/>
</dbReference>
<organism evidence="1 2">
    <name type="scientific">Trichonephila clavata</name>
    <name type="common">Joro spider</name>
    <name type="synonym">Nephila clavata</name>
    <dbReference type="NCBI Taxonomy" id="2740835"/>
    <lineage>
        <taxon>Eukaryota</taxon>
        <taxon>Metazoa</taxon>
        <taxon>Ecdysozoa</taxon>
        <taxon>Arthropoda</taxon>
        <taxon>Chelicerata</taxon>
        <taxon>Arachnida</taxon>
        <taxon>Araneae</taxon>
        <taxon>Araneomorphae</taxon>
        <taxon>Entelegynae</taxon>
        <taxon>Araneoidea</taxon>
        <taxon>Nephilidae</taxon>
        <taxon>Trichonephila</taxon>
    </lineage>
</organism>
<evidence type="ECO:0008006" key="3">
    <source>
        <dbReference type="Google" id="ProtNLM"/>
    </source>
</evidence>